<organism evidence="2 3">
    <name type="scientific">Chara braunii</name>
    <name type="common">Braun's stonewort</name>
    <dbReference type="NCBI Taxonomy" id="69332"/>
    <lineage>
        <taxon>Eukaryota</taxon>
        <taxon>Viridiplantae</taxon>
        <taxon>Streptophyta</taxon>
        <taxon>Charophyceae</taxon>
        <taxon>Charales</taxon>
        <taxon>Characeae</taxon>
        <taxon>Chara</taxon>
    </lineage>
</organism>
<dbReference type="Proteomes" id="UP000265515">
    <property type="component" value="Unassembled WGS sequence"/>
</dbReference>
<dbReference type="AlphaFoldDB" id="A0A388JM08"/>
<gene>
    <name evidence="2" type="ORF">CBR_g237</name>
</gene>
<dbReference type="Gramene" id="GBG58837">
    <property type="protein sequence ID" value="GBG58837"/>
    <property type="gene ID" value="CBR_g237"/>
</dbReference>
<dbReference type="EMBL" id="BFEA01000001">
    <property type="protein sequence ID" value="GBG58837.1"/>
    <property type="molecule type" value="Genomic_DNA"/>
</dbReference>
<evidence type="ECO:0000313" key="3">
    <source>
        <dbReference type="Proteomes" id="UP000265515"/>
    </source>
</evidence>
<feature type="compositionally biased region" description="Basic and acidic residues" evidence="1">
    <location>
        <begin position="116"/>
        <end position="144"/>
    </location>
</feature>
<feature type="compositionally biased region" description="Basic and acidic residues" evidence="1">
    <location>
        <begin position="59"/>
        <end position="86"/>
    </location>
</feature>
<keyword evidence="3" id="KW-1185">Reference proteome</keyword>
<comment type="caution">
    <text evidence="2">The sequence shown here is derived from an EMBL/GenBank/DDBJ whole genome shotgun (WGS) entry which is preliminary data.</text>
</comment>
<proteinExistence type="predicted"/>
<reference evidence="2 3" key="1">
    <citation type="journal article" date="2018" name="Cell">
        <title>The Chara Genome: Secondary Complexity and Implications for Plant Terrestrialization.</title>
        <authorList>
            <person name="Nishiyama T."/>
            <person name="Sakayama H."/>
            <person name="Vries J.D."/>
            <person name="Buschmann H."/>
            <person name="Saint-Marcoux D."/>
            <person name="Ullrich K.K."/>
            <person name="Haas F.B."/>
            <person name="Vanderstraeten L."/>
            <person name="Becker D."/>
            <person name="Lang D."/>
            <person name="Vosolsobe S."/>
            <person name="Rombauts S."/>
            <person name="Wilhelmsson P.K.I."/>
            <person name="Janitza P."/>
            <person name="Kern R."/>
            <person name="Heyl A."/>
            <person name="Rumpler F."/>
            <person name="Villalobos L.I.A.C."/>
            <person name="Clay J.M."/>
            <person name="Skokan R."/>
            <person name="Toyoda A."/>
            <person name="Suzuki Y."/>
            <person name="Kagoshima H."/>
            <person name="Schijlen E."/>
            <person name="Tajeshwar N."/>
            <person name="Catarino B."/>
            <person name="Hetherington A.J."/>
            <person name="Saltykova A."/>
            <person name="Bonnot C."/>
            <person name="Breuninger H."/>
            <person name="Symeonidi A."/>
            <person name="Radhakrishnan G.V."/>
            <person name="Van Nieuwerburgh F."/>
            <person name="Deforce D."/>
            <person name="Chang C."/>
            <person name="Karol K.G."/>
            <person name="Hedrich R."/>
            <person name="Ulvskov P."/>
            <person name="Glockner G."/>
            <person name="Delwiche C.F."/>
            <person name="Petrasek J."/>
            <person name="Van de Peer Y."/>
            <person name="Friml J."/>
            <person name="Beilby M."/>
            <person name="Dolan L."/>
            <person name="Kohara Y."/>
            <person name="Sugano S."/>
            <person name="Fujiyama A."/>
            <person name="Delaux P.-M."/>
            <person name="Quint M."/>
            <person name="TheiBen G."/>
            <person name="Hagemann M."/>
            <person name="Harholt J."/>
            <person name="Dunand C."/>
            <person name="Zachgo S."/>
            <person name="Langdale J."/>
            <person name="Maumus F."/>
            <person name="Straeten D.V.D."/>
            <person name="Gould S.B."/>
            <person name="Rensing S.A."/>
        </authorList>
    </citation>
    <scope>NUCLEOTIDE SEQUENCE [LARGE SCALE GENOMIC DNA]</scope>
    <source>
        <strain evidence="2 3">S276</strain>
    </source>
</reference>
<evidence type="ECO:0000256" key="1">
    <source>
        <dbReference type="SAM" id="MobiDB-lite"/>
    </source>
</evidence>
<feature type="region of interest" description="Disordered" evidence="1">
    <location>
        <begin position="56"/>
        <end position="102"/>
    </location>
</feature>
<evidence type="ECO:0000313" key="2">
    <source>
        <dbReference type="EMBL" id="GBG58837.1"/>
    </source>
</evidence>
<feature type="region of interest" description="Disordered" evidence="1">
    <location>
        <begin position="116"/>
        <end position="185"/>
    </location>
</feature>
<feature type="compositionally biased region" description="Basic and acidic residues" evidence="1">
    <location>
        <begin position="175"/>
        <end position="185"/>
    </location>
</feature>
<sequence length="185" mass="19895">MLLARPPTPREHGNGRANVDTSPIGDIVGGLNPSGGVNNGMLMEVDEGIEGRTAVIPQRRGDDAEYRPAEEMDRRDKHLRWHDIARSRKSSQRARETGRGPADLAVIVDAHDHDDGAVDAEDHQSTKVEGGDCRLETARVRPENDDAEGGGATGRGEGLLASVGHEGAGWTQGRPKVETERLQEG</sequence>
<protein>
    <submittedName>
        <fullName evidence="2">Uncharacterized protein</fullName>
    </submittedName>
</protein>
<name>A0A388JM08_CHABU</name>
<accession>A0A388JM08</accession>
<feature type="region of interest" description="Disordered" evidence="1">
    <location>
        <begin position="1"/>
        <end position="24"/>
    </location>
</feature>